<feature type="non-terminal residue" evidence="11">
    <location>
        <position position="1"/>
    </location>
</feature>
<dbReference type="PANTHER" id="PTHR12015:SF170">
    <property type="entry name" value="C-C MOTIF CHEMOKINE 5"/>
    <property type="match status" value="1"/>
</dbReference>
<organism evidence="11 12">
    <name type="scientific">Sagittarius serpentarius</name>
    <name type="common">Secretary bird</name>
    <dbReference type="NCBI Taxonomy" id="56258"/>
    <lineage>
        <taxon>Eukaryota</taxon>
        <taxon>Metazoa</taxon>
        <taxon>Chordata</taxon>
        <taxon>Craniata</taxon>
        <taxon>Vertebrata</taxon>
        <taxon>Euteleostomi</taxon>
        <taxon>Archelosauria</taxon>
        <taxon>Archosauria</taxon>
        <taxon>Dinosauria</taxon>
        <taxon>Saurischia</taxon>
        <taxon>Theropoda</taxon>
        <taxon>Coelurosauria</taxon>
        <taxon>Aves</taxon>
        <taxon>Neognathae</taxon>
        <taxon>Neoaves</taxon>
        <taxon>Telluraves</taxon>
        <taxon>Accipitrimorphae</taxon>
        <taxon>Accipitriformes</taxon>
        <taxon>Sagittariidae</taxon>
        <taxon>Sagittarius</taxon>
    </lineage>
</organism>
<keyword evidence="7" id="KW-1015">Disulfide bond</keyword>
<dbReference type="GO" id="GO:0048245">
    <property type="term" value="P:eosinophil chemotaxis"/>
    <property type="evidence" value="ECO:0007669"/>
    <property type="project" value="TreeGrafter"/>
</dbReference>
<feature type="domain" description="Chemokine interleukin-8-like" evidence="10">
    <location>
        <begin position="14"/>
        <end position="72"/>
    </location>
</feature>
<evidence type="ECO:0000256" key="3">
    <source>
        <dbReference type="ARBA" id="ARBA00022500"/>
    </source>
</evidence>
<comment type="similarity">
    <text evidence="2 9">Belongs to the intercrine beta (chemokine CC) family.</text>
</comment>
<dbReference type="GO" id="GO:0061844">
    <property type="term" value="P:antimicrobial humoral immune response mediated by antimicrobial peptide"/>
    <property type="evidence" value="ECO:0007669"/>
    <property type="project" value="TreeGrafter"/>
</dbReference>
<keyword evidence="6" id="KW-0732">Signal</keyword>
<evidence type="ECO:0000256" key="7">
    <source>
        <dbReference type="ARBA" id="ARBA00023157"/>
    </source>
</evidence>
<evidence type="ECO:0000256" key="5">
    <source>
        <dbReference type="ARBA" id="ARBA00022525"/>
    </source>
</evidence>
<protein>
    <recommendedName>
        <fullName evidence="9">C-C motif chemokine</fullName>
    </recommendedName>
</protein>
<sequence>SALHPKSLPAIPDTAMCCFTCTWRKLSRKHVKDYFCTASRCRQPAVVFIARKKHQICTDPDAIWLKAFVNFL</sequence>
<dbReference type="Gene3D" id="2.40.50.40">
    <property type="match status" value="1"/>
</dbReference>
<evidence type="ECO:0000313" key="11">
    <source>
        <dbReference type="EMBL" id="NXQ93199.1"/>
    </source>
</evidence>
<evidence type="ECO:0000259" key="10">
    <source>
        <dbReference type="SMART" id="SM00199"/>
    </source>
</evidence>
<accession>A0A7L2H3C8</accession>
<dbReference type="EMBL" id="VWYJ01001114">
    <property type="protein sequence ID" value="NXQ93199.1"/>
    <property type="molecule type" value="Genomic_DNA"/>
</dbReference>
<keyword evidence="8" id="KW-0395">Inflammatory response</keyword>
<dbReference type="SMART" id="SM00199">
    <property type="entry name" value="SCY"/>
    <property type="match status" value="1"/>
</dbReference>
<dbReference type="AlphaFoldDB" id="A0A7L2H3C8"/>
<dbReference type="Pfam" id="PF00048">
    <property type="entry name" value="IL8"/>
    <property type="match status" value="1"/>
</dbReference>
<keyword evidence="5 9" id="KW-0964">Secreted</keyword>
<name>A0A7L2H3C8_SAGSE</name>
<keyword evidence="12" id="KW-1185">Reference proteome</keyword>
<dbReference type="GO" id="GO:0005615">
    <property type="term" value="C:extracellular space"/>
    <property type="evidence" value="ECO:0007669"/>
    <property type="project" value="UniProtKB-KW"/>
</dbReference>
<dbReference type="GO" id="GO:0070098">
    <property type="term" value="P:chemokine-mediated signaling pathway"/>
    <property type="evidence" value="ECO:0007669"/>
    <property type="project" value="TreeGrafter"/>
</dbReference>
<gene>
    <name evidence="11" type="primary">Ccl5_1</name>
    <name evidence="11" type="ORF">SAGSER_R12298</name>
</gene>
<keyword evidence="4 9" id="KW-0202">Cytokine</keyword>
<evidence type="ECO:0000256" key="9">
    <source>
        <dbReference type="RuleBase" id="RU361150"/>
    </source>
</evidence>
<evidence type="ECO:0000313" key="12">
    <source>
        <dbReference type="Proteomes" id="UP000539599"/>
    </source>
</evidence>
<reference evidence="11 12" key="1">
    <citation type="submission" date="2019-09" db="EMBL/GenBank/DDBJ databases">
        <title>Bird 10,000 Genomes (B10K) Project - Family phase.</title>
        <authorList>
            <person name="Zhang G."/>
        </authorList>
    </citation>
    <scope>NUCLEOTIDE SEQUENCE [LARGE SCALE GENOMIC DNA]</scope>
    <source>
        <strain evidence="11">B10K-DU-011-38</strain>
        <tissue evidence="11">Muscle</tissue>
    </source>
</reference>
<dbReference type="GO" id="GO:0030335">
    <property type="term" value="P:positive regulation of cell migration"/>
    <property type="evidence" value="ECO:0007669"/>
    <property type="project" value="TreeGrafter"/>
</dbReference>
<dbReference type="InterPro" id="IPR000827">
    <property type="entry name" value="Chemokine_CC_CS"/>
</dbReference>
<keyword evidence="3 9" id="KW-0145">Chemotaxis</keyword>
<comment type="caution">
    <text evidence="11">The sequence shown here is derived from an EMBL/GenBank/DDBJ whole genome shotgun (WGS) entry which is preliminary data.</text>
</comment>
<evidence type="ECO:0000256" key="4">
    <source>
        <dbReference type="ARBA" id="ARBA00022514"/>
    </source>
</evidence>
<dbReference type="PANTHER" id="PTHR12015">
    <property type="entry name" value="SMALL INDUCIBLE CYTOKINE A"/>
    <property type="match status" value="1"/>
</dbReference>
<evidence type="ECO:0000256" key="6">
    <source>
        <dbReference type="ARBA" id="ARBA00022729"/>
    </source>
</evidence>
<dbReference type="SUPFAM" id="SSF54117">
    <property type="entry name" value="Interleukin 8-like chemokines"/>
    <property type="match status" value="1"/>
</dbReference>
<dbReference type="GO" id="GO:0006954">
    <property type="term" value="P:inflammatory response"/>
    <property type="evidence" value="ECO:0007669"/>
    <property type="project" value="UniProtKB-KW"/>
</dbReference>
<feature type="non-terminal residue" evidence="11">
    <location>
        <position position="72"/>
    </location>
</feature>
<dbReference type="Proteomes" id="UP000539599">
    <property type="component" value="Unassembled WGS sequence"/>
</dbReference>
<dbReference type="InterPro" id="IPR036048">
    <property type="entry name" value="Interleukin_8-like_sf"/>
</dbReference>
<dbReference type="GO" id="GO:0048020">
    <property type="term" value="F:CCR chemokine receptor binding"/>
    <property type="evidence" value="ECO:0007669"/>
    <property type="project" value="TreeGrafter"/>
</dbReference>
<evidence type="ECO:0000256" key="8">
    <source>
        <dbReference type="ARBA" id="ARBA00023198"/>
    </source>
</evidence>
<dbReference type="GO" id="GO:0008009">
    <property type="term" value="F:chemokine activity"/>
    <property type="evidence" value="ECO:0007669"/>
    <property type="project" value="InterPro"/>
</dbReference>
<evidence type="ECO:0000256" key="2">
    <source>
        <dbReference type="ARBA" id="ARBA00010868"/>
    </source>
</evidence>
<dbReference type="InterPro" id="IPR001811">
    <property type="entry name" value="Chemokine_IL8-like_dom"/>
</dbReference>
<comment type="subcellular location">
    <subcellularLocation>
        <location evidence="1 9">Secreted</location>
    </subcellularLocation>
</comment>
<proteinExistence type="inferred from homology"/>
<dbReference type="InterPro" id="IPR039809">
    <property type="entry name" value="Chemokine_b/g/d"/>
</dbReference>
<evidence type="ECO:0000256" key="1">
    <source>
        <dbReference type="ARBA" id="ARBA00004613"/>
    </source>
</evidence>
<dbReference type="PROSITE" id="PS00472">
    <property type="entry name" value="SMALL_CYTOKINES_CC"/>
    <property type="match status" value="1"/>
</dbReference>